<dbReference type="EMBL" id="QGKY02001015">
    <property type="protein sequence ID" value="KAF2571952.1"/>
    <property type="molecule type" value="Genomic_DNA"/>
</dbReference>
<dbReference type="AlphaFoldDB" id="A0A8S9IR95"/>
<evidence type="ECO:0000313" key="2">
    <source>
        <dbReference type="EMBL" id="KAF2571952.1"/>
    </source>
</evidence>
<feature type="region of interest" description="Disordered" evidence="1">
    <location>
        <begin position="1"/>
        <end position="194"/>
    </location>
</feature>
<evidence type="ECO:0000256" key="1">
    <source>
        <dbReference type="SAM" id="MobiDB-lite"/>
    </source>
</evidence>
<proteinExistence type="predicted"/>
<protein>
    <submittedName>
        <fullName evidence="2">Uncharacterized protein</fullName>
    </submittedName>
</protein>
<organism evidence="2">
    <name type="scientific">Brassica cretica</name>
    <name type="common">Mustard</name>
    <dbReference type="NCBI Taxonomy" id="69181"/>
    <lineage>
        <taxon>Eukaryota</taxon>
        <taxon>Viridiplantae</taxon>
        <taxon>Streptophyta</taxon>
        <taxon>Embryophyta</taxon>
        <taxon>Tracheophyta</taxon>
        <taxon>Spermatophyta</taxon>
        <taxon>Magnoliopsida</taxon>
        <taxon>eudicotyledons</taxon>
        <taxon>Gunneridae</taxon>
        <taxon>Pentapetalae</taxon>
        <taxon>rosids</taxon>
        <taxon>malvids</taxon>
        <taxon>Brassicales</taxon>
        <taxon>Brassicaceae</taxon>
        <taxon>Brassiceae</taxon>
        <taxon>Brassica</taxon>
    </lineage>
</organism>
<feature type="compositionally biased region" description="Polar residues" evidence="1">
    <location>
        <begin position="143"/>
        <end position="155"/>
    </location>
</feature>
<accession>A0A8S9IR95</accession>
<gene>
    <name evidence="2" type="ORF">F2Q70_00003768</name>
</gene>
<name>A0A8S9IR95_BRACR</name>
<reference evidence="2" key="1">
    <citation type="submission" date="2019-12" db="EMBL/GenBank/DDBJ databases">
        <title>Genome sequencing and annotation of Brassica cretica.</title>
        <authorList>
            <person name="Studholme D.J."/>
            <person name="Sarris P.F."/>
        </authorList>
    </citation>
    <scope>NUCLEOTIDE SEQUENCE</scope>
    <source>
        <strain evidence="2">PFS-102/07</strain>
        <tissue evidence="2">Leaf</tissue>
    </source>
</reference>
<sequence>MEKLEVEEMDEVPMVEGDPTPGRTPASGSPLEGTPVPRIPAGRNPGSPLRSTPVANQYKYQPSQSFCGTHKDPTQKSPNRLALEGDPEGKSQRTLQATGAEGREAQPARIGESYPPRREPSPNTASNKKRRFQTQVRPILTLETPNSETGVNFPTTAPGGDASTREKAKDAQTYDMEDRDSEPEHDKEASDGAARAESPMIAHLHHMFSERLDAMQSMVQRLLGVAPPIRKSNPDSYADTPFTNEITLIEMPRKFSFHCIKAYDSTT</sequence>
<comment type="caution">
    <text evidence="2">The sequence shown here is derived from an EMBL/GenBank/DDBJ whole genome shotgun (WGS) entry which is preliminary data.</text>
</comment>
<feature type="compositionally biased region" description="Basic and acidic residues" evidence="1">
    <location>
        <begin position="163"/>
        <end position="172"/>
    </location>
</feature>
<feature type="compositionally biased region" description="Polar residues" evidence="1">
    <location>
        <begin position="49"/>
        <end position="67"/>
    </location>
</feature>